<evidence type="ECO:0000313" key="2">
    <source>
        <dbReference type="Proteomes" id="UP001234178"/>
    </source>
</evidence>
<gene>
    <name evidence="1" type="ORF">OUZ56_033480</name>
</gene>
<proteinExistence type="predicted"/>
<organism evidence="1 2">
    <name type="scientific">Daphnia magna</name>
    <dbReference type="NCBI Taxonomy" id="35525"/>
    <lineage>
        <taxon>Eukaryota</taxon>
        <taxon>Metazoa</taxon>
        <taxon>Ecdysozoa</taxon>
        <taxon>Arthropoda</taxon>
        <taxon>Crustacea</taxon>
        <taxon>Branchiopoda</taxon>
        <taxon>Diplostraca</taxon>
        <taxon>Cladocera</taxon>
        <taxon>Anomopoda</taxon>
        <taxon>Daphniidae</taxon>
        <taxon>Daphnia</taxon>
    </lineage>
</organism>
<dbReference type="EMBL" id="JAOYFB010000052">
    <property type="protein sequence ID" value="KAK4045676.1"/>
    <property type="molecule type" value="Genomic_DNA"/>
</dbReference>
<sequence length="144" mass="15861">MEYWPLIHSRLLAFLGYNVDHFLIDFGEKLNLGYSALPNLSVSTLQKPFKGDAGGIRISELLVEGARKKMKNGTKKVTYLAGGLLFRIGLRDASEGMWSGEEFLQFLLLPVRSACSPPPLTHCKRASSVNNGLGSGPIPNQWEV</sequence>
<evidence type="ECO:0000313" key="1">
    <source>
        <dbReference type="EMBL" id="KAK4045676.1"/>
    </source>
</evidence>
<accession>A0ABR0BAS6</accession>
<dbReference type="Proteomes" id="UP001234178">
    <property type="component" value="Unassembled WGS sequence"/>
</dbReference>
<protein>
    <submittedName>
        <fullName evidence="1">Uncharacterized protein</fullName>
    </submittedName>
</protein>
<reference evidence="1 2" key="1">
    <citation type="journal article" date="2023" name="Nucleic Acids Res.">
        <title>The hologenome of Daphnia magna reveals possible DNA methylation and microbiome-mediated evolution of the host genome.</title>
        <authorList>
            <person name="Chaturvedi A."/>
            <person name="Li X."/>
            <person name="Dhandapani V."/>
            <person name="Marshall H."/>
            <person name="Kissane S."/>
            <person name="Cuenca-Cambronero M."/>
            <person name="Asole G."/>
            <person name="Calvet F."/>
            <person name="Ruiz-Romero M."/>
            <person name="Marangio P."/>
            <person name="Guigo R."/>
            <person name="Rago D."/>
            <person name="Mirbahai L."/>
            <person name="Eastwood N."/>
            <person name="Colbourne J.K."/>
            <person name="Zhou J."/>
            <person name="Mallon E."/>
            <person name="Orsini L."/>
        </authorList>
    </citation>
    <scope>NUCLEOTIDE SEQUENCE [LARGE SCALE GENOMIC DNA]</scope>
    <source>
        <strain evidence="1">LRV0_1</strain>
    </source>
</reference>
<comment type="caution">
    <text evidence="1">The sequence shown here is derived from an EMBL/GenBank/DDBJ whole genome shotgun (WGS) entry which is preliminary data.</text>
</comment>
<keyword evidence="2" id="KW-1185">Reference proteome</keyword>
<name>A0ABR0BAS6_9CRUS</name>